<dbReference type="InterPro" id="IPR006675">
    <property type="entry name" value="HDIG_dom"/>
</dbReference>
<feature type="domain" description="HD" evidence="1">
    <location>
        <begin position="237"/>
        <end position="359"/>
    </location>
</feature>
<keyword evidence="4" id="KW-1185">Reference proteome</keyword>
<dbReference type="Pfam" id="PF01966">
    <property type="entry name" value="HD"/>
    <property type="match status" value="1"/>
</dbReference>
<evidence type="ECO:0000259" key="2">
    <source>
        <dbReference type="PROSITE" id="PS51832"/>
    </source>
</evidence>
<dbReference type="InterPro" id="IPR037522">
    <property type="entry name" value="HD_GYP_dom"/>
</dbReference>
<evidence type="ECO:0000313" key="3">
    <source>
        <dbReference type="EMBL" id="TKB47342.1"/>
    </source>
</evidence>
<dbReference type="PROSITE" id="PS51831">
    <property type="entry name" value="HD"/>
    <property type="match status" value="2"/>
</dbReference>
<gene>
    <name evidence="3" type="ORF">FCL40_15955</name>
</gene>
<proteinExistence type="predicted"/>
<dbReference type="PANTHER" id="PTHR43155:SF1">
    <property type="entry name" value="3'3'-CGAMP-SPECIFIC PHOSPHODIESTERASE 1"/>
    <property type="match status" value="1"/>
</dbReference>
<dbReference type="CDD" id="cd00077">
    <property type="entry name" value="HDc"/>
    <property type="match status" value="2"/>
</dbReference>
<dbReference type="AlphaFoldDB" id="A0A4V5NXT3"/>
<name>A0A4V5NXT3_9GAMM</name>
<dbReference type="Pfam" id="PF13487">
    <property type="entry name" value="HD_5"/>
    <property type="match status" value="1"/>
</dbReference>
<accession>A0A4V5NXT3</accession>
<dbReference type="InterPro" id="IPR006674">
    <property type="entry name" value="HD_domain"/>
</dbReference>
<dbReference type="NCBIfam" id="TIGR00277">
    <property type="entry name" value="HDIG"/>
    <property type="match status" value="1"/>
</dbReference>
<evidence type="ECO:0000259" key="1">
    <source>
        <dbReference type="PROSITE" id="PS51831"/>
    </source>
</evidence>
<sequence>MNGLSTFSVNLRQMVIAIETAASLVGLNDTQHGKRVAYIAVQIGRQLGFSDHDVQFCFDLGLLHDCGVSTQKMHANLVKTFFWNDAYIHCETGFNLLKNFAPLSQYAIPILYHHTPWVQLKQLDISPHDALMANLIFLADRVDVLAATSQQNLILARHEIVDAIGKYAGEYFAPHIVSAFERAQRSEAFWIAQEERHISRFVSQMERIHVTRELSVADLKSLSLIMADIVDRKSHFTANHSLLVSKLARLIGEKYGLNQHQCDMIEIAGLLHDLGKLRVPDQILDKPGPLAKEEKALIQRHSFETYEILQQVDGLEEIAKWAAYHHEGINGQGYPFRPNEQEFSVEARIIALADVYQAVVQDRPYRKGMCRQEAMSVVEEMARDGKLDPQLLEILAAHEQICFELARGVGVATIRSRRTPSTV</sequence>
<feature type="domain" description="HD-GYP" evidence="2">
    <location>
        <begin position="215"/>
        <end position="411"/>
    </location>
</feature>
<comment type="caution">
    <text evidence="3">The sequence shown here is derived from an EMBL/GenBank/DDBJ whole genome shotgun (WGS) entry which is preliminary data.</text>
</comment>
<dbReference type="PROSITE" id="PS51832">
    <property type="entry name" value="HD_GYP"/>
    <property type="match status" value="1"/>
</dbReference>
<feature type="domain" description="HD" evidence="1">
    <location>
        <begin position="29"/>
        <end position="145"/>
    </location>
</feature>
<dbReference type="SMART" id="SM00471">
    <property type="entry name" value="HDc"/>
    <property type="match status" value="2"/>
</dbReference>
<dbReference type="OrthoDB" id="9764808at2"/>
<organism evidence="3 4">
    <name type="scientific">Ferrimonas sediminicola</name>
    <dbReference type="NCBI Taxonomy" id="2569538"/>
    <lineage>
        <taxon>Bacteria</taxon>
        <taxon>Pseudomonadati</taxon>
        <taxon>Pseudomonadota</taxon>
        <taxon>Gammaproteobacteria</taxon>
        <taxon>Alteromonadales</taxon>
        <taxon>Ferrimonadaceae</taxon>
        <taxon>Ferrimonas</taxon>
    </lineage>
</organism>
<dbReference type="Proteomes" id="UP000305674">
    <property type="component" value="Unassembled WGS sequence"/>
</dbReference>
<dbReference type="InterPro" id="IPR003607">
    <property type="entry name" value="HD/PDEase_dom"/>
</dbReference>
<dbReference type="EMBL" id="SWCI01000014">
    <property type="protein sequence ID" value="TKB47342.1"/>
    <property type="molecule type" value="Genomic_DNA"/>
</dbReference>
<dbReference type="SUPFAM" id="SSF109604">
    <property type="entry name" value="HD-domain/PDEase-like"/>
    <property type="match status" value="2"/>
</dbReference>
<evidence type="ECO:0000313" key="4">
    <source>
        <dbReference type="Proteomes" id="UP000305674"/>
    </source>
</evidence>
<reference evidence="3 4" key="1">
    <citation type="submission" date="2019-04" db="EMBL/GenBank/DDBJ databases">
        <authorList>
            <person name="Hwang J.C."/>
        </authorList>
    </citation>
    <scope>NUCLEOTIDE SEQUENCE [LARGE SCALE GENOMIC DNA]</scope>
    <source>
        <strain evidence="3 4">IMCC35001</strain>
    </source>
</reference>
<dbReference type="Gene3D" id="1.10.3210.10">
    <property type="entry name" value="Hypothetical protein af1432"/>
    <property type="match status" value="2"/>
</dbReference>
<dbReference type="GO" id="GO:0008081">
    <property type="term" value="F:phosphoric diester hydrolase activity"/>
    <property type="evidence" value="ECO:0007669"/>
    <property type="project" value="UniProtKB-ARBA"/>
</dbReference>
<dbReference type="PANTHER" id="PTHR43155">
    <property type="entry name" value="CYCLIC DI-GMP PHOSPHODIESTERASE PA4108-RELATED"/>
    <property type="match status" value="1"/>
</dbReference>
<protein>
    <submittedName>
        <fullName evidence="3">HD domain-containing protein</fullName>
    </submittedName>
</protein>